<comment type="similarity">
    <text evidence="7">Belongs to the binding-protein-dependent transport system permease family.</text>
</comment>
<protein>
    <submittedName>
        <fullName evidence="9">Carbohydrate ABC transporter permease</fullName>
    </submittedName>
</protein>
<dbReference type="Pfam" id="PF00528">
    <property type="entry name" value="BPD_transp_1"/>
    <property type="match status" value="1"/>
</dbReference>
<dbReference type="Gene3D" id="1.10.3720.10">
    <property type="entry name" value="MetI-like"/>
    <property type="match status" value="1"/>
</dbReference>
<keyword evidence="5 7" id="KW-1133">Transmembrane helix</keyword>
<evidence type="ECO:0000256" key="5">
    <source>
        <dbReference type="ARBA" id="ARBA00022989"/>
    </source>
</evidence>
<evidence type="ECO:0000256" key="2">
    <source>
        <dbReference type="ARBA" id="ARBA00022448"/>
    </source>
</evidence>
<keyword evidence="6 7" id="KW-0472">Membrane</keyword>
<evidence type="ECO:0000256" key="3">
    <source>
        <dbReference type="ARBA" id="ARBA00022475"/>
    </source>
</evidence>
<sequence>MTHSIHHSEPVRYRSFRKTLNTVLFWIILFPVAVVTIMPIVYMLSQAFSPESETMVWPIRWIPLHPTVENFTRIFNDPTLPVLHWFANSMFVSTTITVLVLFLSSLAAYGYARLEFPGREAIFFTLIVSLMIPAAVTLIPVFLLMRDLNILDTYHALIWPAGASVGGIFLLRQHFYGIPKELEEAAVVDGASRFWVYWHVCLPLVKGALVTQGIFTFLGSWNDLFWPLIVLSDRMNLTLPVGLLILNQGSYVQRGLAMAGAVLATIAPVILYAFFQRQIVSGIATTGLGGR</sequence>
<organism evidence="9">
    <name type="scientific">Anaerolinea thermolimosa</name>
    <dbReference type="NCBI Taxonomy" id="229919"/>
    <lineage>
        <taxon>Bacteria</taxon>
        <taxon>Bacillati</taxon>
        <taxon>Chloroflexota</taxon>
        <taxon>Anaerolineae</taxon>
        <taxon>Anaerolineales</taxon>
        <taxon>Anaerolineaceae</taxon>
        <taxon>Anaerolinea</taxon>
    </lineage>
</organism>
<feature type="transmembrane region" description="Helical" evidence="7">
    <location>
        <begin position="196"/>
        <end position="218"/>
    </location>
</feature>
<dbReference type="GO" id="GO:0055085">
    <property type="term" value="P:transmembrane transport"/>
    <property type="evidence" value="ECO:0007669"/>
    <property type="project" value="InterPro"/>
</dbReference>
<dbReference type="PANTHER" id="PTHR43744">
    <property type="entry name" value="ABC TRANSPORTER PERMEASE PROTEIN MG189-RELATED-RELATED"/>
    <property type="match status" value="1"/>
</dbReference>
<dbReference type="InterPro" id="IPR000515">
    <property type="entry name" value="MetI-like"/>
</dbReference>
<gene>
    <name evidence="9" type="ORF">ENT37_13200</name>
</gene>
<evidence type="ECO:0000256" key="7">
    <source>
        <dbReference type="RuleBase" id="RU363032"/>
    </source>
</evidence>
<evidence type="ECO:0000259" key="8">
    <source>
        <dbReference type="PROSITE" id="PS50928"/>
    </source>
</evidence>
<keyword evidence="2 7" id="KW-0813">Transport</keyword>
<accession>A0A7C4PNJ7</accession>
<dbReference type="SUPFAM" id="SSF161098">
    <property type="entry name" value="MetI-like"/>
    <property type="match status" value="1"/>
</dbReference>
<evidence type="ECO:0000313" key="9">
    <source>
        <dbReference type="EMBL" id="HGS22805.1"/>
    </source>
</evidence>
<keyword evidence="4 7" id="KW-0812">Transmembrane</keyword>
<proteinExistence type="inferred from homology"/>
<dbReference type="PROSITE" id="PS50928">
    <property type="entry name" value="ABC_TM1"/>
    <property type="match status" value="1"/>
</dbReference>
<feature type="transmembrane region" description="Helical" evidence="7">
    <location>
        <begin position="85"/>
        <end position="109"/>
    </location>
</feature>
<dbReference type="AlphaFoldDB" id="A0A7C4PNJ7"/>
<evidence type="ECO:0000256" key="4">
    <source>
        <dbReference type="ARBA" id="ARBA00022692"/>
    </source>
</evidence>
<dbReference type="EMBL" id="DSYK01000657">
    <property type="protein sequence ID" value="HGS22805.1"/>
    <property type="molecule type" value="Genomic_DNA"/>
</dbReference>
<evidence type="ECO:0000256" key="6">
    <source>
        <dbReference type="ARBA" id="ARBA00023136"/>
    </source>
</evidence>
<feature type="transmembrane region" description="Helical" evidence="7">
    <location>
        <begin position="121"/>
        <end position="145"/>
    </location>
</feature>
<feature type="transmembrane region" description="Helical" evidence="7">
    <location>
        <begin position="255"/>
        <end position="275"/>
    </location>
</feature>
<name>A0A7C4PNJ7_9CHLR</name>
<reference evidence="9" key="1">
    <citation type="journal article" date="2020" name="mSystems">
        <title>Genome- and Community-Level Interaction Insights into Carbon Utilization and Element Cycling Functions of Hydrothermarchaeota in Hydrothermal Sediment.</title>
        <authorList>
            <person name="Zhou Z."/>
            <person name="Liu Y."/>
            <person name="Xu W."/>
            <person name="Pan J."/>
            <person name="Luo Z.H."/>
            <person name="Li M."/>
        </authorList>
    </citation>
    <scope>NUCLEOTIDE SEQUENCE [LARGE SCALE GENOMIC DNA]</scope>
    <source>
        <strain evidence="9">SpSt-573</strain>
    </source>
</reference>
<dbReference type="CDD" id="cd06261">
    <property type="entry name" value="TM_PBP2"/>
    <property type="match status" value="1"/>
</dbReference>
<feature type="domain" description="ABC transmembrane type-1" evidence="8">
    <location>
        <begin position="86"/>
        <end position="275"/>
    </location>
</feature>
<dbReference type="InterPro" id="IPR035906">
    <property type="entry name" value="MetI-like_sf"/>
</dbReference>
<evidence type="ECO:0000256" key="1">
    <source>
        <dbReference type="ARBA" id="ARBA00004651"/>
    </source>
</evidence>
<dbReference type="PANTHER" id="PTHR43744:SF8">
    <property type="entry name" value="SN-GLYCEROL-3-PHOSPHATE TRANSPORT SYSTEM PERMEASE PROTEIN UGPE"/>
    <property type="match status" value="1"/>
</dbReference>
<dbReference type="GO" id="GO:0005886">
    <property type="term" value="C:plasma membrane"/>
    <property type="evidence" value="ECO:0007669"/>
    <property type="project" value="UniProtKB-SubCell"/>
</dbReference>
<comment type="caution">
    <text evidence="9">The sequence shown here is derived from an EMBL/GenBank/DDBJ whole genome shotgun (WGS) entry which is preliminary data.</text>
</comment>
<feature type="transmembrane region" description="Helical" evidence="7">
    <location>
        <begin position="157"/>
        <end position="175"/>
    </location>
</feature>
<keyword evidence="3" id="KW-1003">Cell membrane</keyword>
<feature type="transmembrane region" description="Helical" evidence="7">
    <location>
        <begin position="20"/>
        <end position="44"/>
    </location>
</feature>
<comment type="subcellular location">
    <subcellularLocation>
        <location evidence="1 7">Cell membrane</location>
        <topology evidence="1 7">Multi-pass membrane protein</topology>
    </subcellularLocation>
</comment>